<comment type="similarity">
    <text evidence="11">In the N-terminal section; belongs to the UvrB family.</text>
</comment>
<dbReference type="SMART" id="SM00982">
    <property type="entry name" value="TRCF"/>
    <property type="match status" value="1"/>
</dbReference>
<dbReference type="GO" id="GO:0016787">
    <property type="term" value="F:hydrolase activity"/>
    <property type="evidence" value="ECO:0007669"/>
    <property type="project" value="UniProtKB-KW"/>
</dbReference>
<dbReference type="PROSITE" id="PS51194">
    <property type="entry name" value="HELICASE_CTER"/>
    <property type="match status" value="1"/>
</dbReference>
<dbReference type="SUPFAM" id="SSF143517">
    <property type="entry name" value="TRCF domain-like"/>
    <property type="match status" value="1"/>
</dbReference>
<comment type="similarity">
    <text evidence="11">In the C-terminal section; belongs to the helicase family. RecG subfamily.</text>
</comment>
<evidence type="ECO:0000256" key="8">
    <source>
        <dbReference type="ARBA" id="ARBA00023125"/>
    </source>
</evidence>
<evidence type="ECO:0000256" key="11">
    <source>
        <dbReference type="HAMAP-Rule" id="MF_00969"/>
    </source>
</evidence>
<evidence type="ECO:0000256" key="6">
    <source>
        <dbReference type="ARBA" id="ARBA00022806"/>
    </source>
</evidence>
<keyword evidence="7 11" id="KW-0067">ATP-binding</keyword>
<gene>
    <name evidence="11" type="primary">mfd</name>
    <name evidence="14" type="ORF">MBEBAB_0183</name>
</gene>
<evidence type="ECO:0000313" key="15">
    <source>
        <dbReference type="Proteomes" id="UP000016569"/>
    </source>
</evidence>
<evidence type="ECO:0000256" key="10">
    <source>
        <dbReference type="ARBA" id="ARBA00023204"/>
    </source>
</evidence>
<dbReference type="Gene3D" id="3.30.2060.10">
    <property type="entry name" value="Penicillin-binding protein 1b domain"/>
    <property type="match status" value="1"/>
</dbReference>
<dbReference type="Pfam" id="PF21132">
    <property type="entry name" value="MFD_D3"/>
    <property type="match status" value="1"/>
</dbReference>
<keyword evidence="10 11" id="KW-0234">DNA repair</keyword>
<dbReference type="Pfam" id="PF02559">
    <property type="entry name" value="CarD_TRCF_RID"/>
    <property type="match status" value="1"/>
</dbReference>
<evidence type="ECO:0000256" key="7">
    <source>
        <dbReference type="ARBA" id="ARBA00022840"/>
    </source>
</evidence>
<dbReference type="GO" id="GO:0003684">
    <property type="term" value="F:damaged DNA binding"/>
    <property type="evidence" value="ECO:0007669"/>
    <property type="project" value="InterPro"/>
</dbReference>
<dbReference type="EMBL" id="BATC01000002">
    <property type="protein sequence ID" value="GAD57933.1"/>
    <property type="molecule type" value="Genomic_DNA"/>
</dbReference>
<keyword evidence="15" id="KW-1185">Reference proteome</keyword>
<dbReference type="InterPro" id="IPR005118">
    <property type="entry name" value="TRCF_C"/>
</dbReference>
<dbReference type="SMART" id="SM01058">
    <property type="entry name" value="CarD_TRCF"/>
    <property type="match status" value="1"/>
</dbReference>
<dbReference type="GO" id="GO:0005524">
    <property type="term" value="F:ATP binding"/>
    <property type="evidence" value="ECO:0007669"/>
    <property type="project" value="UniProtKB-UniRule"/>
</dbReference>
<keyword evidence="8 11" id="KW-0238">DNA-binding</keyword>
<dbReference type="InterPro" id="IPR037235">
    <property type="entry name" value="TRCF-like_C_D7"/>
</dbReference>
<dbReference type="Pfam" id="PF03461">
    <property type="entry name" value="TRCF"/>
    <property type="match status" value="1"/>
</dbReference>
<dbReference type="InterPro" id="IPR014001">
    <property type="entry name" value="Helicase_ATP-bd"/>
</dbReference>
<evidence type="ECO:0000256" key="1">
    <source>
        <dbReference type="ARBA" id="ARBA00008571"/>
    </source>
</evidence>
<dbReference type="InterPro" id="IPR003711">
    <property type="entry name" value="CarD-like/TRCF_RID"/>
</dbReference>
<keyword evidence="5 11" id="KW-0378">Hydrolase</keyword>
<keyword evidence="6" id="KW-0347">Helicase</keyword>
<dbReference type="InterPro" id="IPR036714">
    <property type="entry name" value="SDH_sf"/>
</dbReference>
<dbReference type="CDD" id="cd17991">
    <property type="entry name" value="DEXHc_TRCF"/>
    <property type="match status" value="1"/>
</dbReference>
<proteinExistence type="inferred from homology"/>
<evidence type="ECO:0000256" key="2">
    <source>
        <dbReference type="ARBA" id="ARBA00022490"/>
    </source>
</evidence>
<dbReference type="GO" id="GO:0006355">
    <property type="term" value="P:regulation of DNA-templated transcription"/>
    <property type="evidence" value="ECO:0007669"/>
    <property type="project" value="UniProtKB-UniRule"/>
</dbReference>
<dbReference type="EC" id="3.6.4.-" evidence="11"/>
<comment type="function">
    <text evidence="11">Couples transcription and DNA repair by recognizing RNA polymerase (RNAP) stalled at DNA lesions. Mediates ATP-dependent release of RNAP and its truncated transcript from the DNA, and recruitment of nucleotide excision repair machinery to the damaged site.</text>
</comment>
<feature type="domain" description="Helicase ATP-binding" evidence="12">
    <location>
        <begin position="728"/>
        <end position="889"/>
    </location>
</feature>
<evidence type="ECO:0000259" key="12">
    <source>
        <dbReference type="PROSITE" id="PS51192"/>
    </source>
</evidence>
<dbReference type="NCBIfam" id="TIGR00580">
    <property type="entry name" value="mfd"/>
    <property type="match status" value="1"/>
</dbReference>
<dbReference type="InterPro" id="IPR011545">
    <property type="entry name" value="DEAD/DEAH_box_helicase_dom"/>
</dbReference>
<dbReference type="Gene3D" id="3.90.1150.50">
    <property type="entry name" value="Transcription-repair-coupling factor, D7 domain"/>
    <property type="match status" value="1"/>
</dbReference>
<dbReference type="InterPro" id="IPR041471">
    <property type="entry name" value="UvrB_inter"/>
</dbReference>
<evidence type="ECO:0000256" key="5">
    <source>
        <dbReference type="ARBA" id="ARBA00022801"/>
    </source>
</evidence>
<reference evidence="15" key="1">
    <citation type="journal article" date="2013" name="Genome Announc.">
        <title>Draft Genome Sequence of the Dimorphic Prosthecate Bacterium Brevundimonas abyssalis TAR-001T.</title>
        <authorList>
            <person name="Tsubouchi T."/>
            <person name="Nishi S."/>
            <person name="Usui K."/>
            <person name="Shimane Y."/>
            <person name="Takaki Y."/>
            <person name="Maruyama T."/>
            <person name="Hatada Y."/>
        </authorList>
    </citation>
    <scope>NUCLEOTIDE SEQUENCE [LARGE SCALE GENOMIC DNA]</scope>
    <source>
        <strain evidence="15">TAR-001</strain>
    </source>
</reference>
<accession>A0A8E0KH35</accession>
<dbReference type="HAMAP" id="MF_00969">
    <property type="entry name" value="TRCF"/>
    <property type="match status" value="1"/>
</dbReference>
<dbReference type="Gene3D" id="1.10.150.250">
    <property type="entry name" value="Flavinator of succinate dehydrogenase"/>
    <property type="match status" value="1"/>
</dbReference>
<feature type="domain" description="Helicase C-terminal" evidence="13">
    <location>
        <begin position="910"/>
        <end position="1064"/>
    </location>
</feature>
<dbReference type="InterPro" id="IPR036101">
    <property type="entry name" value="CarD-like/TRCF_RID_sf"/>
</dbReference>
<comment type="caution">
    <text evidence="14">The sequence shown here is derived from an EMBL/GenBank/DDBJ whole genome shotgun (WGS) entry which is preliminary data.</text>
</comment>
<dbReference type="Pfam" id="PF00271">
    <property type="entry name" value="Helicase_C"/>
    <property type="match status" value="1"/>
</dbReference>
<dbReference type="PANTHER" id="PTHR47964:SF1">
    <property type="entry name" value="ATP-DEPENDENT DNA HELICASE HOMOLOG RECG, CHLOROPLASTIC"/>
    <property type="match status" value="1"/>
</dbReference>
<comment type="similarity">
    <text evidence="1">Belongs to the SdhE FAD assembly factor family.</text>
</comment>
<name>A0A8E0KH35_9CAUL</name>
<dbReference type="AlphaFoldDB" id="A0A8E0KH35"/>
<keyword evidence="3 11" id="KW-0547">Nucleotide-binding</keyword>
<dbReference type="Gene3D" id="3.40.50.11180">
    <property type="match status" value="1"/>
</dbReference>
<keyword evidence="2 11" id="KW-0963">Cytoplasm</keyword>
<protein>
    <recommendedName>
        <fullName evidence="11">Transcription-repair-coupling factor</fullName>
        <shortName evidence="11">TRCF</shortName>
        <ecNumber evidence="11">3.6.4.-</ecNumber>
    </recommendedName>
</protein>
<dbReference type="PANTHER" id="PTHR47964">
    <property type="entry name" value="ATP-DEPENDENT DNA HELICASE HOMOLOG RECG, CHLOROPLASTIC"/>
    <property type="match status" value="1"/>
</dbReference>
<dbReference type="Gene3D" id="3.40.50.300">
    <property type="entry name" value="P-loop containing nucleotide triphosphate hydrolases"/>
    <property type="match status" value="2"/>
</dbReference>
<dbReference type="SMART" id="SM00487">
    <property type="entry name" value="DEXDc"/>
    <property type="match status" value="1"/>
</dbReference>
<dbReference type="SUPFAM" id="SSF141259">
    <property type="entry name" value="CarD-like"/>
    <property type="match status" value="1"/>
</dbReference>
<dbReference type="SMART" id="SM00490">
    <property type="entry name" value="HELICc"/>
    <property type="match status" value="1"/>
</dbReference>
<dbReference type="GO" id="GO:0003678">
    <property type="term" value="F:DNA helicase activity"/>
    <property type="evidence" value="ECO:0007669"/>
    <property type="project" value="TreeGrafter"/>
</dbReference>
<dbReference type="InterPro" id="IPR005631">
    <property type="entry name" value="SDH"/>
</dbReference>
<dbReference type="InterPro" id="IPR027417">
    <property type="entry name" value="P-loop_NTPase"/>
</dbReference>
<comment type="subcellular location">
    <subcellularLocation>
        <location evidence="11">Cytoplasm</location>
    </subcellularLocation>
</comment>
<dbReference type="Gene3D" id="2.40.10.170">
    <property type="match status" value="1"/>
</dbReference>
<organism evidence="14 15">
    <name type="scientific">Brevundimonas abyssalis TAR-001</name>
    <dbReference type="NCBI Taxonomy" id="1391729"/>
    <lineage>
        <taxon>Bacteria</taxon>
        <taxon>Pseudomonadati</taxon>
        <taxon>Pseudomonadota</taxon>
        <taxon>Alphaproteobacteria</taxon>
        <taxon>Caulobacterales</taxon>
        <taxon>Caulobacteraceae</taxon>
        <taxon>Brevundimonas</taxon>
    </lineage>
</organism>
<dbReference type="InterPro" id="IPR047112">
    <property type="entry name" value="RecG/Mfd"/>
</dbReference>
<dbReference type="InterPro" id="IPR004576">
    <property type="entry name" value="Mfd"/>
</dbReference>
<evidence type="ECO:0000256" key="9">
    <source>
        <dbReference type="ARBA" id="ARBA00023186"/>
    </source>
</evidence>
<evidence type="ECO:0000256" key="3">
    <source>
        <dbReference type="ARBA" id="ARBA00022741"/>
    </source>
</evidence>
<evidence type="ECO:0000256" key="4">
    <source>
        <dbReference type="ARBA" id="ARBA00022763"/>
    </source>
</evidence>
<sequence length="1263" mass="139469">MTERNDPVAEEIARPQPREERLKRLSFRAWRRGFREADMVLGPFVDRIAVDYSDAQLDVLEALMANEDQPLYGWIIEREPPPPRVRYAGSDGHSRLHGRTCGRGGPEGHRLMDGSIIAVDDRELSGTPEGLDARLLAEHLAEAGGAALFVARDYARAGAFVQAFRFFAHDVEVLEYPAWDCLPYDRMSPTPAVSAQRMAALTRLARRDPGDRTPLLIVATVGSVTQRTPPREATTAAAFETRVGRDLDTAALEAYFAVNGYVRASTVSERGEYAIRGGVIDVFPPGFDEPVRLDMFGQELESIRSFDPGTQRSTQQLKSVELSPVSEVLMDAEAVSRFRQGYLNLFGAAGDDPLYAAVSAGARRQGAEHFLPLFYERMETFFDYLPEGSTVFLDHHVEDARGERLTLARDAYESRREASQGRGGSAYRALPLDRLYLEDEDWRAVLAPRPVRRFSPFQRDGEEAGGRLGRNFAAERAQDSVNLFAAVADHAKRLKGQGQRVLFASWTEGSSDRLSAMLTDHGLDHIVAVRDWRDVKAAPEGLYLRAVLPVDTGFITDDLAVISETDILGDRLARPRRKRRASNFLAEASALTTGDLVVHLDHGIGRYEGLKTLEIQDAPHDCLELLYAGESKLYLPVENIDLLTRYGTDSDGVQLDRLGGAGWQARKAKAKERLRDMAEGLIALAAKRALRTTDAVTPPQGLFDEFCARFPYEETDDQLNAIGDVLEDLGKGQPMDRLICGDVGFGKTEVALRAAFVAAMSGLQVAVVCPTTLLSRQHYKTFTDRFAGWPVTVRQLSRMVPGKEANETRAGLKDGSVEIIVGTHAVLSEQVGFKNLGLVIVDEEQHFGVKHKEKLKNLRADVHLLTLTATPIPRTLQMALTGIREMSIIATPPVDRLAVRTYVAPWDPVMVREALLREKYRGGQAYYIAPRLSDLPDIEKFLREHVPEVKFVVGHGQLAPTQLEEVMGAFYDGSYDVLVSTTIVESGLDIPTANTLIVHRADMFGLAQLYQIRGRVGRAKARAFAYLTTDPKKPMSLSAERRLQVLQSLDNLGAGFQLASHDLDQRGGGNLLGDEQSGHIREVGVELYQQMLEDAVAELREKGEQAPDRGWSPQINVGAAVLIPESYVPDLNVRLSLYRRLSDAEQSTDREALAAELIDRFGPLPDEAAQLLRIVEIKANCRTANIAKIDMGPLGAVLTLRNDTFPNPMGLVGVIQKNPAAWKIRPDQKIVVKGDWPSAEDRLKAAERMTAALAKVAGGEAVK</sequence>
<dbReference type="Pfam" id="PF03937">
    <property type="entry name" value="Sdh5"/>
    <property type="match status" value="1"/>
</dbReference>
<dbReference type="InterPro" id="IPR001650">
    <property type="entry name" value="Helicase_C-like"/>
</dbReference>
<keyword evidence="9" id="KW-0143">Chaperone</keyword>
<keyword evidence="4 11" id="KW-0227">DNA damage</keyword>
<dbReference type="GO" id="GO:0005737">
    <property type="term" value="C:cytoplasm"/>
    <property type="evidence" value="ECO:0007669"/>
    <property type="project" value="UniProtKB-SubCell"/>
</dbReference>
<dbReference type="SUPFAM" id="SSF109910">
    <property type="entry name" value="YgfY-like"/>
    <property type="match status" value="1"/>
</dbReference>
<dbReference type="InterPro" id="IPR048635">
    <property type="entry name" value="MFD_D3"/>
</dbReference>
<evidence type="ECO:0000259" key="13">
    <source>
        <dbReference type="PROSITE" id="PS51194"/>
    </source>
</evidence>
<dbReference type="Proteomes" id="UP000016569">
    <property type="component" value="Unassembled WGS sequence"/>
</dbReference>
<dbReference type="GO" id="GO:0000716">
    <property type="term" value="P:transcription-coupled nucleotide-excision repair, DNA damage recognition"/>
    <property type="evidence" value="ECO:0007669"/>
    <property type="project" value="UniProtKB-UniRule"/>
</dbReference>
<dbReference type="Pfam" id="PF00270">
    <property type="entry name" value="DEAD"/>
    <property type="match status" value="1"/>
</dbReference>
<dbReference type="PROSITE" id="PS51192">
    <property type="entry name" value="HELICASE_ATP_BIND_1"/>
    <property type="match status" value="1"/>
</dbReference>
<dbReference type="Pfam" id="PF17757">
    <property type="entry name" value="UvrB_inter"/>
    <property type="match status" value="1"/>
</dbReference>
<evidence type="ECO:0000313" key="14">
    <source>
        <dbReference type="EMBL" id="GAD57933.1"/>
    </source>
</evidence>
<dbReference type="Gene3D" id="3.40.50.11140">
    <property type="match status" value="1"/>
</dbReference>
<dbReference type="SUPFAM" id="SSF52540">
    <property type="entry name" value="P-loop containing nucleoside triphosphate hydrolases"/>
    <property type="match status" value="4"/>
</dbReference>